<protein>
    <submittedName>
        <fullName evidence="2">Uncharacterized protein</fullName>
    </submittedName>
</protein>
<evidence type="ECO:0000256" key="1">
    <source>
        <dbReference type="SAM" id="MobiDB-lite"/>
    </source>
</evidence>
<accession>A0A934Q8X1</accession>
<dbReference type="RefSeq" id="WP_200116529.1">
    <property type="nucleotide sequence ID" value="NZ_JAEHOH010000028.1"/>
</dbReference>
<dbReference type="AlphaFoldDB" id="A0A934Q8X1"/>
<gene>
    <name evidence="2" type="ORF">JD276_15280</name>
</gene>
<feature type="region of interest" description="Disordered" evidence="1">
    <location>
        <begin position="110"/>
        <end position="135"/>
    </location>
</feature>
<evidence type="ECO:0000313" key="3">
    <source>
        <dbReference type="Proteomes" id="UP000608530"/>
    </source>
</evidence>
<sequence>MSADVSRLDVEAAQRRAERIRFHATNANEAMRSLQKLVHQARELEDHVTLGYASWPAYIQDLFGDEPLRLARDVRRELVAELAEAGMSTRAIAPIVGVSKSQVAADIEVSSSGHLRGESDETPEPPAHRRTYSDEENGFYVVDDSGDADGFYEAVMEHEDMLANTKTGEVIEDAPAPVVTEHSVTEKVKTITGLDGKEYKQKPREPKPVPSGEEANRLNAVQAAKGIGSSLETLLGLTYESYRDRIITEWWPLGKHDVPPSQTELFTPSQLRHIAQGLTTTAAEMEAHHVQ</sequence>
<keyword evidence="3" id="KW-1185">Reference proteome</keyword>
<comment type="caution">
    <text evidence="2">The sequence shown here is derived from an EMBL/GenBank/DDBJ whole genome shotgun (WGS) entry which is preliminary data.</text>
</comment>
<dbReference type="Proteomes" id="UP000608530">
    <property type="component" value="Unassembled WGS sequence"/>
</dbReference>
<proteinExistence type="predicted"/>
<organism evidence="2 3">
    <name type="scientific">Leucobacter chromiisoli</name>
    <dbReference type="NCBI Taxonomy" id="2796471"/>
    <lineage>
        <taxon>Bacteria</taxon>
        <taxon>Bacillati</taxon>
        <taxon>Actinomycetota</taxon>
        <taxon>Actinomycetes</taxon>
        <taxon>Micrococcales</taxon>
        <taxon>Microbacteriaceae</taxon>
        <taxon>Leucobacter</taxon>
    </lineage>
</organism>
<dbReference type="EMBL" id="JAEHOH010000028">
    <property type="protein sequence ID" value="MBK0420390.1"/>
    <property type="molecule type" value="Genomic_DNA"/>
</dbReference>
<name>A0A934Q8X1_9MICO</name>
<evidence type="ECO:0000313" key="2">
    <source>
        <dbReference type="EMBL" id="MBK0420390.1"/>
    </source>
</evidence>
<reference evidence="2" key="1">
    <citation type="submission" date="2020-12" db="EMBL/GenBank/DDBJ databases">
        <title>Leucobacter sp. CAS1, isolated from Chromium sludge.</title>
        <authorList>
            <person name="Xu Z."/>
        </authorList>
    </citation>
    <scope>NUCLEOTIDE SEQUENCE</scope>
    <source>
        <strain evidence="2">CSA1</strain>
    </source>
</reference>